<evidence type="ECO:0000313" key="1">
    <source>
        <dbReference type="EMBL" id="KPJ10640.1"/>
    </source>
</evidence>
<protein>
    <submittedName>
        <fullName evidence="1">Uncharacterized protein</fullName>
    </submittedName>
</protein>
<reference evidence="1 2" key="1">
    <citation type="journal article" date="2015" name="Nat. Commun.">
        <title>Outbred genome sequencing and CRISPR/Cas9 gene editing in butterflies.</title>
        <authorList>
            <person name="Li X."/>
            <person name="Fan D."/>
            <person name="Zhang W."/>
            <person name="Liu G."/>
            <person name="Zhang L."/>
            <person name="Zhao L."/>
            <person name="Fang X."/>
            <person name="Chen L."/>
            <person name="Dong Y."/>
            <person name="Chen Y."/>
            <person name="Ding Y."/>
            <person name="Zhao R."/>
            <person name="Feng M."/>
            <person name="Zhu Y."/>
            <person name="Feng Y."/>
            <person name="Jiang X."/>
            <person name="Zhu D."/>
            <person name="Xiang H."/>
            <person name="Feng X."/>
            <person name="Li S."/>
            <person name="Wang J."/>
            <person name="Zhang G."/>
            <person name="Kronforst M.R."/>
            <person name="Wang W."/>
        </authorList>
    </citation>
    <scope>NUCLEOTIDE SEQUENCE [LARGE SCALE GENOMIC DNA]</scope>
    <source>
        <strain evidence="1">Ya'a_city_454_Pm</strain>
        <tissue evidence="1">Whole body</tissue>
    </source>
</reference>
<dbReference type="Proteomes" id="UP000053240">
    <property type="component" value="Unassembled WGS sequence"/>
</dbReference>
<organism evidence="1 2">
    <name type="scientific">Papilio machaon</name>
    <name type="common">Old World swallowtail butterfly</name>
    <dbReference type="NCBI Taxonomy" id="76193"/>
    <lineage>
        <taxon>Eukaryota</taxon>
        <taxon>Metazoa</taxon>
        <taxon>Ecdysozoa</taxon>
        <taxon>Arthropoda</taxon>
        <taxon>Hexapoda</taxon>
        <taxon>Insecta</taxon>
        <taxon>Pterygota</taxon>
        <taxon>Neoptera</taxon>
        <taxon>Endopterygota</taxon>
        <taxon>Lepidoptera</taxon>
        <taxon>Glossata</taxon>
        <taxon>Ditrysia</taxon>
        <taxon>Papilionoidea</taxon>
        <taxon>Papilionidae</taxon>
        <taxon>Papilioninae</taxon>
        <taxon>Papilio</taxon>
    </lineage>
</organism>
<dbReference type="InParanoid" id="A0A0N1INP8"/>
<dbReference type="EMBL" id="KQ460940">
    <property type="protein sequence ID" value="KPJ10640.1"/>
    <property type="molecule type" value="Genomic_DNA"/>
</dbReference>
<name>A0A0N1INP8_PAPMA</name>
<keyword evidence="2" id="KW-1185">Reference proteome</keyword>
<dbReference type="AlphaFoldDB" id="A0A0N1INP8"/>
<proteinExistence type="predicted"/>
<gene>
    <name evidence="1" type="ORF">RR48_04585</name>
</gene>
<accession>A0A0N1INP8</accession>
<evidence type="ECO:0000313" key="2">
    <source>
        <dbReference type="Proteomes" id="UP000053240"/>
    </source>
</evidence>
<sequence length="75" mass="8528">MAAVRDQYCGYIAKMPESVINLIVGRPSPGSSERALYTKHLLPTRPMYVSSTVLRRHYHHVYKKICDRCTLTSGC</sequence>